<dbReference type="EMBL" id="LAZR01059619">
    <property type="protein sequence ID" value="KKK67428.1"/>
    <property type="molecule type" value="Genomic_DNA"/>
</dbReference>
<dbReference type="AlphaFoldDB" id="A0A0F8XF03"/>
<reference evidence="2" key="1">
    <citation type="journal article" date="2015" name="Nature">
        <title>Complex archaea that bridge the gap between prokaryotes and eukaryotes.</title>
        <authorList>
            <person name="Spang A."/>
            <person name="Saw J.H."/>
            <person name="Jorgensen S.L."/>
            <person name="Zaremba-Niedzwiedzka K."/>
            <person name="Martijn J."/>
            <person name="Lind A.E."/>
            <person name="van Eijk R."/>
            <person name="Schleper C."/>
            <person name="Guy L."/>
            <person name="Ettema T.J."/>
        </authorList>
    </citation>
    <scope>NUCLEOTIDE SEQUENCE</scope>
</reference>
<name>A0A0F8XF03_9ZZZZ</name>
<proteinExistence type="predicted"/>
<gene>
    <name evidence="2" type="ORF">LCGC14_2954160</name>
</gene>
<sequence>MPDPINPTDWEAHRKDPSAHHRSDFQTVAGSGKTKTVQADVDQPDLLGTALVR</sequence>
<feature type="compositionally biased region" description="Basic and acidic residues" evidence="1">
    <location>
        <begin position="10"/>
        <end position="24"/>
    </location>
</feature>
<feature type="compositionally biased region" description="Polar residues" evidence="1">
    <location>
        <begin position="25"/>
        <end position="37"/>
    </location>
</feature>
<accession>A0A0F8XF03</accession>
<evidence type="ECO:0000313" key="2">
    <source>
        <dbReference type="EMBL" id="KKK67428.1"/>
    </source>
</evidence>
<organism evidence="2">
    <name type="scientific">marine sediment metagenome</name>
    <dbReference type="NCBI Taxonomy" id="412755"/>
    <lineage>
        <taxon>unclassified sequences</taxon>
        <taxon>metagenomes</taxon>
        <taxon>ecological metagenomes</taxon>
    </lineage>
</organism>
<comment type="caution">
    <text evidence="2">The sequence shown here is derived from an EMBL/GenBank/DDBJ whole genome shotgun (WGS) entry which is preliminary data.</text>
</comment>
<feature type="region of interest" description="Disordered" evidence="1">
    <location>
        <begin position="1"/>
        <end position="41"/>
    </location>
</feature>
<protein>
    <submittedName>
        <fullName evidence="2">Uncharacterized protein</fullName>
    </submittedName>
</protein>
<feature type="non-terminal residue" evidence="2">
    <location>
        <position position="53"/>
    </location>
</feature>
<evidence type="ECO:0000256" key="1">
    <source>
        <dbReference type="SAM" id="MobiDB-lite"/>
    </source>
</evidence>